<gene>
    <name evidence="3" type="ORF">BN381_430013</name>
</gene>
<dbReference type="InterPro" id="IPR000601">
    <property type="entry name" value="PKD_dom"/>
</dbReference>
<dbReference type="eggNOG" id="COG3291">
    <property type="taxonomic scope" value="Bacteria"/>
</dbReference>
<evidence type="ECO:0000313" key="3">
    <source>
        <dbReference type="EMBL" id="CCM64617.1"/>
    </source>
</evidence>
<name>R4Z6K1_9ACTN</name>
<reference evidence="3 4" key="1">
    <citation type="journal article" date="2013" name="ISME J.">
        <title>Metabolic model for the filamentous 'Candidatus Microthrix parvicella' based on genomic and metagenomic analyses.</title>
        <authorList>
            <person name="Jon McIlroy S."/>
            <person name="Kristiansen R."/>
            <person name="Albertsen M."/>
            <person name="Michael Karst S."/>
            <person name="Rossetti S."/>
            <person name="Lund Nielsen J."/>
            <person name="Tandoi V."/>
            <person name="James Seviour R."/>
            <person name="Nielsen P.H."/>
        </authorList>
    </citation>
    <scope>NUCLEOTIDE SEQUENCE [LARGE SCALE GENOMIC DNA]</scope>
    <source>
        <strain evidence="3 4">RN1</strain>
    </source>
</reference>
<dbReference type="OrthoDB" id="6402258at2"/>
<feature type="region of interest" description="Disordered" evidence="1">
    <location>
        <begin position="74"/>
        <end position="95"/>
    </location>
</feature>
<dbReference type="EMBL" id="CANL01000038">
    <property type="protein sequence ID" value="CCM64617.1"/>
    <property type="molecule type" value="Genomic_DNA"/>
</dbReference>
<dbReference type="CDD" id="cd00146">
    <property type="entry name" value="PKD"/>
    <property type="match status" value="1"/>
</dbReference>
<dbReference type="Proteomes" id="UP000018291">
    <property type="component" value="Unassembled WGS sequence"/>
</dbReference>
<comment type="caution">
    <text evidence="3">The sequence shown here is derived from an EMBL/GenBank/DDBJ whole genome shotgun (WGS) entry which is preliminary data.</text>
</comment>
<dbReference type="HOGENOM" id="CLU_1934206_0_0_11"/>
<dbReference type="InterPro" id="IPR035986">
    <property type="entry name" value="PKD_dom_sf"/>
</dbReference>
<dbReference type="SUPFAM" id="SSF49299">
    <property type="entry name" value="PKD domain"/>
    <property type="match status" value="1"/>
</dbReference>
<evidence type="ECO:0000313" key="4">
    <source>
        <dbReference type="Proteomes" id="UP000018291"/>
    </source>
</evidence>
<keyword evidence="4" id="KW-1185">Reference proteome</keyword>
<sequence length="130" mass="13975">MSFFNSSFDPEGDPVTYYWHFGDPDKTSTAKNPFHRFQGPGAYQVSLVVTDQQGRTGATTKTVEVHNVQLVVNSTGDGRTRSPEEGCDTGRTIGDPAVPECTLRAAIEVANVQHGGDGDISFAIDIEVQG</sequence>
<evidence type="ECO:0000256" key="1">
    <source>
        <dbReference type="SAM" id="MobiDB-lite"/>
    </source>
</evidence>
<proteinExistence type="predicted"/>
<dbReference type="RefSeq" id="WP_012228831.1">
    <property type="nucleotide sequence ID" value="NZ_HG422565.1"/>
</dbReference>
<dbReference type="AlphaFoldDB" id="R4Z6K1"/>
<dbReference type="Gene3D" id="2.60.40.10">
    <property type="entry name" value="Immunoglobulins"/>
    <property type="match status" value="1"/>
</dbReference>
<organism evidence="3 4">
    <name type="scientific">Candidatus Neomicrothrix parvicella RN1</name>
    <dbReference type="NCBI Taxonomy" id="1229780"/>
    <lineage>
        <taxon>Bacteria</taxon>
        <taxon>Bacillati</taxon>
        <taxon>Actinomycetota</taxon>
        <taxon>Acidimicrobiia</taxon>
        <taxon>Acidimicrobiales</taxon>
        <taxon>Microthrixaceae</taxon>
        <taxon>Candidatus Neomicrothrix</taxon>
    </lineage>
</organism>
<accession>R4Z6K1</accession>
<dbReference type="PROSITE" id="PS50093">
    <property type="entry name" value="PKD"/>
    <property type="match status" value="1"/>
</dbReference>
<evidence type="ECO:0000259" key="2">
    <source>
        <dbReference type="PROSITE" id="PS50093"/>
    </source>
</evidence>
<feature type="domain" description="PKD" evidence="2">
    <location>
        <begin position="12"/>
        <end position="65"/>
    </location>
</feature>
<protein>
    <recommendedName>
        <fullName evidence="2">PKD domain-containing protein</fullName>
    </recommendedName>
</protein>
<dbReference type="Pfam" id="PF18911">
    <property type="entry name" value="PKD_4"/>
    <property type="match status" value="1"/>
</dbReference>
<dbReference type="STRING" id="1229780.BN381_430013"/>
<dbReference type="GO" id="GO:0005975">
    <property type="term" value="P:carbohydrate metabolic process"/>
    <property type="evidence" value="ECO:0007669"/>
    <property type="project" value="UniProtKB-ARBA"/>
</dbReference>
<dbReference type="InterPro" id="IPR013783">
    <property type="entry name" value="Ig-like_fold"/>
</dbReference>